<comment type="caution">
    <text evidence="1">The sequence shown here is derived from an EMBL/GenBank/DDBJ whole genome shotgun (WGS) entry which is preliminary data.</text>
</comment>
<organism evidence="1 2">
    <name type="scientific">Pristionchus mayeri</name>
    <dbReference type="NCBI Taxonomy" id="1317129"/>
    <lineage>
        <taxon>Eukaryota</taxon>
        <taxon>Metazoa</taxon>
        <taxon>Ecdysozoa</taxon>
        <taxon>Nematoda</taxon>
        <taxon>Chromadorea</taxon>
        <taxon>Rhabditida</taxon>
        <taxon>Rhabditina</taxon>
        <taxon>Diplogasteromorpha</taxon>
        <taxon>Diplogasteroidea</taxon>
        <taxon>Neodiplogasteridae</taxon>
        <taxon>Pristionchus</taxon>
    </lineage>
</organism>
<sequence length="190" mass="21359">MMKVFSVTLSSMYLCSVTTMHSIPRETKKRTSERRWTASSFRSSLLVRDLYPCSTFGPSMMTSRETAPGSVVARNESSTSWLPIMKHLPPTYSSPQWSDSPRCPHNFCRTPQGALIQRILEARVNVVLVCLEGSSLQWVDLLTGNNVVSEIFSIVVELVRHIAGVGLRRLVRIPPDFIFYVAAALTRHSE</sequence>
<evidence type="ECO:0000313" key="2">
    <source>
        <dbReference type="Proteomes" id="UP001328107"/>
    </source>
</evidence>
<dbReference type="EMBL" id="BTRK01000003">
    <property type="protein sequence ID" value="GMR40212.1"/>
    <property type="molecule type" value="Genomic_DNA"/>
</dbReference>
<proteinExistence type="predicted"/>
<feature type="non-terminal residue" evidence="1">
    <location>
        <position position="190"/>
    </location>
</feature>
<accession>A0AAN4ZL38</accession>
<dbReference type="AlphaFoldDB" id="A0AAN4ZL38"/>
<gene>
    <name evidence="1" type="ORF">PMAYCL1PPCAC_10407</name>
</gene>
<protein>
    <submittedName>
        <fullName evidence="1">Uncharacterized protein</fullName>
    </submittedName>
</protein>
<keyword evidence="2" id="KW-1185">Reference proteome</keyword>
<evidence type="ECO:0000313" key="1">
    <source>
        <dbReference type="EMBL" id="GMR40212.1"/>
    </source>
</evidence>
<reference evidence="2" key="1">
    <citation type="submission" date="2022-10" db="EMBL/GenBank/DDBJ databases">
        <title>Genome assembly of Pristionchus species.</title>
        <authorList>
            <person name="Yoshida K."/>
            <person name="Sommer R.J."/>
        </authorList>
    </citation>
    <scope>NUCLEOTIDE SEQUENCE [LARGE SCALE GENOMIC DNA]</scope>
    <source>
        <strain evidence="2">RS5460</strain>
    </source>
</reference>
<dbReference type="Proteomes" id="UP001328107">
    <property type="component" value="Unassembled WGS sequence"/>
</dbReference>
<name>A0AAN4ZL38_9BILA</name>